<organism evidence="1 2">
    <name type="scientific">Thermocrispum agreste</name>
    <dbReference type="NCBI Taxonomy" id="37925"/>
    <lineage>
        <taxon>Bacteria</taxon>
        <taxon>Bacillati</taxon>
        <taxon>Actinomycetota</taxon>
        <taxon>Actinomycetes</taxon>
        <taxon>Pseudonocardiales</taxon>
        <taxon>Pseudonocardiaceae</taxon>
        <taxon>Thermocrispum</taxon>
    </lineage>
</organism>
<proteinExistence type="predicted"/>
<accession>A0ABD6FGD9</accession>
<comment type="caution">
    <text evidence="1">The sequence shown here is derived from an EMBL/GenBank/DDBJ whole genome shotgun (WGS) entry which is preliminary data.</text>
</comment>
<sequence length="47" mass="5250">MADLDRLAERMTAAGVDITWDDLLPGHRRFYCLDAVGNRLEFLSPAG</sequence>
<gene>
    <name evidence="1" type="ORF">DIU77_012650</name>
</gene>
<dbReference type="Proteomes" id="UP000249324">
    <property type="component" value="Unassembled WGS sequence"/>
</dbReference>
<protein>
    <recommendedName>
        <fullName evidence="3">Glyoxalase</fullName>
    </recommendedName>
</protein>
<dbReference type="AlphaFoldDB" id="A0ABD6FGD9"/>
<dbReference type="Gene3D" id="3.10.180.10">
    <property type="entry name" value="2,3-Dihydroxybiphenyl 1,2-Dioxygenase, domain 1"/>
    <property type="match status" value="1"/>
</dbReference>
<dbReference type="SUPFAM" id="SSF54593">
    <property type="entry name" value="Glyoxalase/Bleomycin resistance protein/Dihydroxybiphenyl dioxygenase"/>
    <property type="match status" value="1"/>
</dbReference>
<reference evidence="1 2" key="1">
    <citation type="journal article" date="2021" name="BMC Genomics">
        <title>Genome-resolved metagenome and metatranscriptome analyses of thermophilic composting reveal key bacterial players and their metabolic interactions.</title>
        <authorList>
            <person name="Braga L.P.P."/>
            <person name="Pereira R.V."/>
            <person name="Martins L.F."/>
            <person name="Moura L.M.S."/>
            <person name="Sanchez F.B."/>
            <person name="Patane J.S.L."/>
            <person name="da Silva A.M."/>
            <person name="Setubal J.C."/>
        </authorList>
    </citation>
    <scope>NUCLEOTIDE SEQUENCE [LARGE SCALE GENOMIC DNA]</scope>
    <source>
        <strain evidence="1">ZC4RG45</strain>
    </source>
</reference>
<evidence type="ECO:0000313" key="1">
    <source>
        <dbReference type="EMBL" id="MFO7193085.1"/>
    </source>
</evidence>
<dbReference type="InterPro" id="IPR029068">
    <property type="entry name" value="Glyas_Bleomycin-R_OHBP_Dase"/>
</dbReference>
<evidence type="ECO:0000313" key="2">
    <source>
        <dbReference type="Proteomes" id="UP000249324"/>
    </source>
</evidence>
<dbReference type="EMBL" id="QGUI02000163">
    <property type="protein sequence ID" value="MFO7193085.1"/>
    <property type="molecule type" value="Genomic_DNA"/>
</dbReference>
<name>A0ABD6FGD9_9PSEU</name>
<evidence type="ECO:0008006" key="3">
    <source>
        <dbReference type="Google" id="ProtNLM"/>
    </source>
</evidence>